<evidence type="ECO:0000313" key="4">
    <source>
        <dbReference type="Proteomes" id="UP000183002"/>
    </source>
</evidence>
<dbReference type="PANTHER" id="PTHR19328">
    <property type="entry name" value="HEDGEHOG-INTERACTING PROTEIN"/>
    <property type="match status" value="1"/>
</dbReference>
<dbReference type="PANTHER" id="PTHR19328:SF75">
    <property type="entry name" value="ALDOSE SUGAR DEHYDROGENASE YLII"/>
    <property type="match status" value="1"/>
</dbReference>
<sequence length="368" mass="38943">MRNVAKVYEKMRGFAAGLLAVVLLSQVTLGQAQAQTITPIITGLEEPWAIEPVPGGGVLMTERAGRLLFLPALGAAAVAVSGVPKVADDGQGGLLDVMVPRDFATSRRVWLSFAAPVGRGAGTSAGFGTLSSDGTRLVDFRAVVEPVAQRGGRHFGSRLVEARDGSVFLTTGDRGDGDLAQVLDGPEGKVLRFSADGAPLTEPAFEGRGAFAGLYSYGHRNIQGAALDLAGRLVTVEHGARGGDEVNMPEAGRNYGWPVISYGREYSGLRIGEGTAKPGMEQPLHYWDPSIAPSGLMVYSGALWPQWKGHIFTGSLNSDYISRLNPAGFAEARIETEETARVRDIVEGPDGSIWFLSAYEGAAFRITP</sequence>
<evidence type="ECO:0000313" key="3">
    <source>
        <dbReference type="EMBL" id="SEM86139.1"/>
    </source>
</evidence>
<gene>
    <name evidence="3" type="ORF">SAMN05216227_1003143</name>
</gene>
<dbReference type="InterPro" id="IPR012938">
    <property type="entry name" value="Glc/Sorbosone_DH"/>
</dbReference>
<evidence type="ECO:0000256" key="1">
    <source>
        <dbReference type="SAM" id="SignalP"/>
    </source>
</evidence>
<feature type="signal peptide" evidence="1">
    <location>
        <begin position="1"/>
        <end position="34"/>
    </location>
</feature>
<dbReference type="InterPro" id="IPR011042">
    <property type="entry name" value="6-blade_b-propeller_TolB-like"/>
</dbReference>
<feature type="domain" description="Glucose/Sorbosone dehydrogenase" evidence="2">
    <location>
        <begin position="44"/>
        <end position="358"/>
    </location>
</feature>
<dbReference type="AlphaFoldDB" id="A0A1H8BU67"/>
<dbReference type="Gene3D" id="2.120.10.30">
    <property type="entry name" value="TolB, C-terminal domain"/>
    <property type="match status" value="1"/>
</dbReference>
<proteinExistence type="predicted"/>
<organism evidence="3 4">
    <name type="scientific">Pseudorhodobacter antarcticus</name>
    <dbReference type="NCBI Taxonomy" id="1077947"/>
    <lineage>
        <taxon>Bacteria</taxon>
        <taxon>Pseudomonadati</taxon>
        <taxon>Pseudomonadota</taxon>
        <taxon>Alphaproteobacteria</taxon>
        <taxon>Rhodobacterales</taxon>
        <taxon>Paracoccaceae</taxon>
        <taxon>Pseudorhodobacter</taxon>
    </lineage>
</organism>
<dbReference type="EMBL" id="FOCO01000003">
    <property type="protein sequence ID" value="SEM86139.1"/>
    <property type="molecule type" value="Genomic_DNA"/>
</dbReference>
<keyword evidence="4" id="KW-1185">Reference proteome</keyword>
<reference evidence="3 4" key="1">
    <citation type="submission" date="2016-10" db="EMBL/GenBank/DDBJ databases">
        <authorList>
            <person name="de Groot N.N."/>
        </authorList>
    </citation>
    <scope>NUCLEOTIDE SEQUENCE [LARGE SCALE GENOMIC DNA]</scope>
    <source>
        <strain evidence="3 4">CGMCC 1.10836</strain>
    </source>
</reference>
<dbReference type="STRING" id="1077947.SAMN05216227_1003143"/>
<protein>
    <submittedName>
        <fullName evidence="3">Glucose/arabinose dehydrogenase, beta-propeller fold</fullName>
    </submittedName>
</protein>
<dbReference type="Pfam" id="PF07995">
    <property type="entry name" value="GSDH"/>
    <property type="match status" value="1"/>
</dbReference>
<name>A0A1H8BU67_9RHOB</name>
<evidence type="ECO:0000259" key="2">
    <source>
        <dbReference type="Pfam" id="PF07995"/>
    </source>
</evidence>
<accession>A0A1H8BU67</accession>
<dbReference type="Proteomes" id="UP000183002">
    <property type="component" value="Unassembled WGS sequence"/>
</dbReference>
<dbReference type="SUPFAM" id="SSF50952">
    <property type="entry name" value="Soluble quinoprotein glucose dehydrogenase"/>
    <property type="match status" value="1"/>
</dbReference>
<keyword evidence="1" id="KW-0732">Signal</keyword>
<dbReference type="RefSeq" id="WP_050520176.1">
    <property type="nucleotide sequence ID" value="NZ_FOCO01000003.1"/>
</dbReference>
<feature type="chain" id="PRO_5010162107" evidence="1">
    <location>
        <begin position="35"/>
        <end position="368"/>
    </location>
</feature>
<dbReference type="InterPro" id="IPR011041">
    <property type="entry name" value="Quinoprot_gluc/sorb_DH_b-prop"/>
</dbReference>